<dbReference type="OrthoDB" id="269124at2759"/>
<dbReference type="AlphaFoldDB" id="A0A0L0HH62"/>
<evidence type="ECO:0000313" key="3">
    <source>
        <dbReference type="Proteomes" id="UP000053201"/>
    </source>
</evidence>
<dbReference type="PANTHER" id="PTHR12448:SF0">
    <property type="entry name" value="ATP SYNTHASE SUBUNIT EPSILON, MITOCHONDRIAL"/>
    <property type="match status" value="1"/>
</dbReference>
<accession>A0A0L0HH62</accession>
<dbReference type="PANTHER" id="PTHR12448">
    <property type="entry name" value="ATP SYNTHASE EPSILON CHAIN, MITOCHONDRIAL"/>
    <property type="match status" value="1"/>
</dbReference>
<sequence length="68" mass="7867">MTFYWREAGLTYLQYANITAKALRNVLKEQAKVVALRREEQYVKVQLWSQGKQGDTRVIDPSGNKLGH</sequence>
<keyword evidence="3" id="KW-1185">Reference proteome</keyword>
<dbReference type="CDD" id="cd12153">
    <property type="entry name" value="F1-ATPase_epsilon"/>
    <property type="match status" value="1"/>
</dbReference>
<dbReference type="GO" id="GO:0046933">
    <property type="term" value="F:proton-transporting ATP synthase activity, rotational mechanism"/>
    <property type="evidence" value="ECO:0007669"/>
    <property type="project" value="InterPro"/>
</dbReference>
<dbReference type="GO" id="GO:0005743">
    <property type="term" value="C:mitochondrial inner membrane"/>
    <property type="evidence" value="ECO:0007669"/>
    <property type="project" value="InterPro"/>
</dbReference>
<dbReference type="EMBL" id="KQ257456">
    <property type="protein sequence ID" value="KND00453.1"/>
    <property type="molecule type" value="Genomic_DNA"/>
</dbReference>
<dbReference type="InterPro" id="IPR036742">
    <property type="entry name" value="ATP_synth_F1_esu_sf_mt"/>
</dbReference>
<reference evidence="2 3" key="1">
    <citation type="submission" date="2009-08" db="EMBL/GenBank/DDBJ databases">
        <title>The Genome Sequence of Spizellomyces punctatus strain DAOM BR117.</title>
        <authorList>
            <consortium name="The Broad Institute Genome Sequencing Platform"/>
            <person name="Russ C."/>
            <person name="Cuomo C."/>
            <person name="Shea T."/>
            <person name="Young S.K."/>
            <person name="Zeng Q."/>
            <person name="Koehrsen M."/>
            <person name="Haas B."/>
            <person name="Borodovsky M."/>
            <person name="Guigo R."/>
            <person name="Alvarado L."/>
            <person name="Berlin A."/>
            <person name="Bochicchio J."/>
            <person name="Borenstein D."/>
            <person name="Chapman S."/>
            <person name="Chen Z."/>
            <person name="Engels R."/>
            <person name="Freedman E."/>
            <person name="Gellesch M."/>
            <person name="Goldberg J."/>
            <person name="Griggs A."/>
            <person name="Gujja S."/>
            <person name="Heiman D."/>
            <person name="Hepburn T."/>
            <person name="Howarth C."/>
            <person name="Jen D."/>
            <person name="Larson L."/>
            <person name="Lewis B."/>
            <person name="Mehta T."/>
            <person name="Park D."/>
            <person name="Pearson M."/>
            <person name="Roberts A."/>
            <person name="Saif S."/>
            <person name="Shenoy N."/>
            <person name="Sisk P."/>
            <person name="Stolte C."/>
            <person name="Sykes S."/>
            <person name="Thomson T."/>
            <person name="Walk T."/>
            <person name="White J."/>
            <person name="Yandava C."/>
            <person name="Burger G."/>
            <person name="Gray M.W."/>
            <person name="Holland P.W.H."/>
            <person name="King N."/>
            <person name="Lang F.B.F."/>
            <person name="Roger A.J."/>
            <person name="Ruiz-Trillo I."/>
            <person name="Lander E."/>
            <person name="Nusbaum C."/>
        </authorList>
    </citation>
    <scope>NUCLEOTIDE SEQUENCE [LARGE SCALE GENOMIC DNA]</scope>
    <source>
        <strain evidence="2 3">DAOM BR117</strain>
    </source>
</reference>
<dbReference type="SUPFAM" id="SSF48690">
    <property type="entry name" value="Epsilon subunit of mitochondrial F1F0-ATP synthase"/>
    <property type="match status" value="1"/>
</dbReference>
<evidence type="ECO:0000313" key="2">
    <source>
        <dbReference type="EMBL" id="KND00453.1"/>
    </source>
</evidence>
<dbReference type="Gene3D" id="1.10.1620.20">
    <property type="entry name" value="ATP synthase, F1 complex, epsilon subunit superfamily, mitochondrial"/>
    <property type="match status" value="1"/>
</dbReference>
<dbReference type="InParanoid" id="A0A0L0HH62"/>
<dbReference type="Pfam" id="PF04627">
    <property type="entry name" value="ATP-synt_Eps"/>
    <property type="match status" value="1"/>
</dbReference>
<protein>
    <submittedName>
        <fullName evidence="2">Uncharacterized protein</fullName>
    </submittedName>
</protein>
<organism evidence="2 3">
    <name type="scientific">Spizellomyces punctatus (strain DAOM BR117)</name>
    <dbReference type="NCBI Taxonomy" id="645134"/>
    <lineage>
        <taxon>Eukaryota</taxon>
        <taxon>Fungi</taxon>
        <taxon>Fungi incertae sedis</taxon>
        <taxon>Chytridiomycota</taxon>
        <taxon>Chytridiomycota incertae sedis</taxon>
        <taxon>Chytridiomycetes</taxon>
        <taxon>Spizellomycetales</taxon>
        <taxon>Spizellomycetaceae</taxon>
        <taxon>Spizellomyces</taxon>
    </lineage>
</organism>
<gene>
    <name evidence="2" type="ORF">SPPG_04771</name>
</gene>
<evidence type="ECO:0000256" key="1">
    <source>
        <dbReference type="ARBA" id="ARBA00009502"/>
    </source>
</evidence>
<dbReference type="OMA" id="IKFTQWK"/>
<dbReference type="GeneID" id="27688201"/>
<dbReference type="Proteomes" id="UP000053201">
    <property type="component" value="Unassembled WGS sequence"/>
</dbReference>
<dbReference type="InterPro" id="IPR006721">
    <property type="entry name" value="ATP_synth_F1_esu_mt"/>
</dbReference>
<dbReference type="STRING" id="645134.A0A0L0HH62"/>
<dbReference type="RefSeq" id="XP_016608492.1">
    <property type="nucleotide sequence ID" value="XM_016753003.1"/>
</dbReference>
<dbReference type="VEuPathDB" id="FungiDB:SPPG_04771"/>
<dbReference type="GO" id="GO:0042776">
    <property type="term" value="P:proton motive force-driven mitochondrial ATP synthesis"/>
    <property type="evidence" value="ECO:0007669"/>
    <property type="project" value="TreeGrafter"/>
</dbReference>
<proteinExistence type="inferred from homology"/>
<name>A0A0L0HH62_SPIPD</name>
<comment type="similarity">
    <text evidence="1">Belongs to the eukaryotic ATPase epsilon family.</text>
</comment>
<dbReference type="GO" id="GO:0045259">
    <property type="term" value="C:proton-transporting ATP synthase complex"/>
    <property type="evidence" value="ECO:0007669"/>
    <property type="project" value="InterPro"/>
</dbReference>